<evidence type="ECO:0000313" key="19">
    <source>
        <dbReference type="Proteomes" id="UP000663832"/>
    </source>
</evidence>
<evidence type="ECO:0000259" key="16">
    <source>
        <dbReference type="SMART" id="SM00079"/>
    </source>
</evidence>
<feature type="chain" id="PRO_5035687672" description="Ionotropic glutamate receptor C-terminal domain-containing protein" evidence="15">
    <location>
        <begin position="27"/>
        <end position="883"/>
    </location>
</feature>
<proteinExistence type="predicted"/>
<feature type="transmembrane region" description="Helical" evidence="14">
    <location>
        <begin position="589"/>
        <end position="607"/>
    </location>
</feature>
<feature type="transmembrane region" description="Helical" evidence="14">
    <location>
        <begin position="831"/>
        <end position="849"/>
    </location>
</feature>
<dbReference type="SMART" id="SM00079">
    <property type="entry name" value="PBPe"/>
    <property type="match status" value="1"/>
</dbReference>
<feature type="signal peptide" evidence="15">
    <location>
        <begin position="1"/>
        <end position="26"/>
    </location>
</feature>
<dbReference type="InterPro" id="IPR015683">
    <property type="entry name" value="Ionotropic_Glu_rcpt"/>
</dbReference>
<keyword evidence="7 14" id="KW-0472">Membrane</keyword>
<evidence type="ECO:0000313" key="17">
    <source>
        <dbReference type="EMBL" id="CAF1466849.1"/>
    </source>
</evidence>
<dbReference type="GO" id="GO:0015276">
    <property type="term" value="F:ligand-gated monoatomic ion channel activity"/>
    <property type="evidence" value="ECO:0007669"/>
    <property type="project" value="InterPro"/>
</dbReference>
<dbReference type="PANTHER" id="PTHR18966">
    <property type="entry name" value="IONOTROPIC GLUTAMATE RECEPTOR"/>
    <property type="match status" value="1"/>
</dbReference>
<dbReference type="GO" id="GO:0004930">
    <property type="term" value="F:G protein-coupled receptor activity"/>
    <property type="evidence" value="ECO:0007669"/>
    <property type="project" value="InterPro"/>
</dbReference>
<dbReference type="SUPFAM" id="SSF53850">
    <property type="entry name" value="Periplasmic binding protein-like II"/>
    <property type="match status" value="1"/>
</dbReference>
<reference evidence="17" key="1">
    <citation type="submission" date="2021-02" db="EMBL/GenBank/DDBJ databases">
        <authorList>
            <person name="Nowell W R."/>
        </authorList>
    </citation>
    <scope>NUCLEOTIDE SEQUENCE</scope>
</reference>
<dbReference type="Pfam" id="PF10613">
    <property type="entry name" value="Lig_chan-Glu_bd"/>
    <property type="match status" value="1"/>
</dbReference>
<dbReference type="InterPro" id="IPR028082">
    <property type="entry name" value="Peripla_BP_I"/>
</dbReference>
<keyword evidence="15" id="KW-0732">Signal</keyword>
<evidence type="ECO:0000256" key="11">
    <source>
        <dbReference type="ARBA" id="ARBA00023286"/>
    </source>
</evidence>
<evidence type="ECO:0000256" key="1">
    <source>
        <dbReference type="ARBA" id="ARBA00004141"/>
    </source>
</evidence>
<evidence type="ECO:0000256" key="4">
    <source>
        <dbReference type="ARBA" id="ARBA00022989"/>
    </source>
</evidence>
<dbReference type="Gene3D" id="3.40.190.10">
    <property type="entry name" value="Periplasmic binding protein-like II"/>
    <property type="match status" value="2"/>
</dbReference>
<evidence type="ECO:0000256" key="8">
    <source>
        <dbReference type="ARBA" id="ARBA00023170"/>
    </source>
</evidence>
<evidence type="ECO:0000256" key="7">
    <source>
        <dbReference type="ARBA" id="ARBA00023136"/>
    </source>
</evidence>
<keyword evidence="2" id="KW-0813">Transport</keyword>
<dbReference type="SUPFAM" id="SSF53822">
    <property type="entry name" value="Periplasmic binding protein-like I"/>
    <property type="match status" value="1"/>
</dbReference>
<accession>A0A815QRL9</accession>
<sequence length="883" mass="98893">MVFIWNLQWLCLHFILWQCNVNYVKTMWPSLNSSTIQLLGLFSDAINASEPTTISVHSRAMFKAAILLSQLYNITIDGKYIEWQTIQTGGDLMNSLSSTCRILPNSSIVGIVGPAFSREAEMIATFADSIDLPVISYSATAPDLSDRMIYPAFYRTVPSDNTAAFAMVELFNRYNWTSCIIIYQNDAYGFGGARIINEVFNNHGLTVSNMIIFDIMSLNTRGDLKDILVNSPSRIIILWTAAIYTRLILESAFNFDVLGPRFTWILSVHDIINSFNWTVQQKLVGMLSIEPVTGSVVNASINTTLLKAACDIWQQYEPETFPGVTTMIDYYALFAFDATWSLIQALQQCCSTVLNKSLSDISIIDSSYCFDRHFINGNKFIYTISTVEFLGISGLIQYSSNVTDRINGNYYILKNFQSFSNGLEVIPVLVWSDSNTWQIYTETNVILWPGNTLSPPTGRADMIGVTLRIAVIETHPFTMTKNVIDEYGQNSTKLIGYFPDLIDLLVSKMNFIPQIILVPSNQTYNSLIDAVANGVYDMVVADMTITATRTEEVSFSSSIFDNSLRVITRIKSADEMDLLAFLRPLSLKLWIVLLVSTLFSGFLICLFERQDNPALQHRSLISSGAMSAWYSFGTIVGYGADFTVTTAAGRLVTTGLYILSLVIVATYTANLASDLTISKTKDIISGIDDIKSGKLSYSRIGIVADSSIEEYYLREVSEGTRNFYPLQQEKDIYTNLINNIIDAAIMDAGVLEYATSSFYCNLTIVGTDFDQSAFGIAVPKLWLYAENLDINILLLRESGDLDDLKRKWFQGTTCSTSSDIITSTTIESMSGLFVTFIAIIILSLFTYIWKKYYGKIKRTININRPNEPVISKNKICTDKNIYI</sequence>
<feature type="transmembrane region" description="Helical" evidence="14">
    <location>
        <begin position="619"/>
        <end position="639"/>
    </location>
</feature>
<evidence type="ECO:0000256" key="10">
    <source>
        <dbReference type="ARBA" id="ARBA00023257"/>
    </source>
</evidence>
<dbReference type="InterPro" id="IPR001320">
    <property type="entry name" value="Iontro_rcpt_C"/>
</dbReference>
<keyword evidence="12" id="KW-0407">Ion channel</keyword>
<dbReference type="EMBL" id="CAJNOM010002582">
    <property type="protein sequence ID" value="CAF1634673.1"/>
    <property type="molecule type" value="Genomic_DNA"/>
</dbReference>
<dbReference type="OrthoDB" id="5984008at2759"/>
<evidence type="ECO:0000256" key="12">
    <source>
        <dbReference type="ARBA" id="ARBA00023303"/>
    </source>
</evidence>
<dbReference type="Proteomes" id="UP000663877">
    <property type="component" value="Unassembled WGS sequence"/>
</dbReference>
<protein>
    <recommendedName>
        <fullName evidence="16">Ionotropic glutamate receptor C-terminal domain-containing protein</fullName>
    </recommendedName>
</protein>
<evidence type="ECO:0000256" key="9">
    <source>
        <dbReference type="ARBA" id="ARBA00023180"/>
    </source>
</evidence>
<dbReference type="InterPro" id="IPR000337">
    <property type="entry name" value="GPCR_3"/>
</dbReference>
<gene>
    <name evidence="17" type="ORF">BJG266_LOCUS41290</name>
    <name evidence="18" type="ORF">QVE165_LOCUS58159</name>
</gene>
<keyword evidence="5" id="KW-0770">Synapse</keyword>
<dbReference type="SUPFAM" id="SSF81324">
    <property type="entry name" value="Voltage-gated potassium channels"/>
    <property type="match status" value="1"/>
</dbReference>
<comment type="caution">
    <text evidence="17">The sequence shown here is derived from an EMBL/GenBank/DDBJ whole genome shotgun (WGS) entry which is preliminary data.</text>
</comment>
<keyword evidence="3 14" id="KW-0812">Transmembrane</keyword>
<dbReference type="AlphaFoldDB" id="A0A815QRL9"/>
<keyword evidence="4 14" id="KW-1133">Transmembrane helix</keyword>
<keyword evidence="10" id="KW-0628">Postsynaptic cell membrane</keyword>
<feature type="transmembrane region" description="Helical" evidence="14">
    <location>
        <begin position="651"/>
        <end position="672"/>
    </location>
</feature>
<dbReference type="Pfam" id="PF00060">
    <property type="entry name" value="Lig_chan"/>
    <property type="match status" value="1"/>
</dbReference>
<evidence type="ECO:0000256" key="2">
    <source>
        <dbReference type="ARBA" id="ARBA00022448"/>
    </source>
</evidence>
<keyword evidence="6" id="KW-0406">Ion transport</keyword>
<dbReference type="EMBL" id="CAJNOI010002262">
    <property type="protein sequence ID" value="CAF1466849.1"/>
    <property type="molecule type" value="Genomic_DNA"/>
</dbReference>
<name>A0A815QRL9_9BILA</name>
<dbReference type="InterPro" id="IPR019594">
    <property type="entry name" value="Glu/Gly-bd"/>
</dbReference>
<feature type="domain" description="Ionotropic glutamate receptor C-terminal" evidence="16">
    <location>
        <begin position="466"/>
        <end position="811"/>
    </location>
</feature>
<evidence type="ECO:0000313" key="18">
    <source>
        <dbReference type="EMBL" id="CAF1634673.1"/>
    </source>
</evidence>
<evidence type="ECO:0000256" key="14">
    <source>
        <dbReference type="SAM" id="Phobius"/>
    </source>
</evidence>
<evidence type="ECO:0000313" key="20">
    <source>
        <dbReference type="Proteomes" id="UP000663877"/>
    </source>
</evidence>
<dbReference type="Proteomes" id="UP000663832">
    <property type="component" value="Unassembled WGS sequence"/>
</dbReference>
<keyword evidence="9" id="KW-0325">Glycoprotein</keyword>
<comment type="subcellular location">
    <subcellularLocation>
        <location evidence="1">Membrane</location>
        <topology evidence="1">Multi-pass membrane protein</topology>
    </subcellularLocation>
    <subcellularLocation>
        <location evidence="13">Postsynaptic cell membrane</location>
    </subcellularLocation>
</comment>
<dbReference type="Gene3D" id="3.40.50.2300">
    <property type="match status" value="3"/>
</dbReference>
<evidence type="ECO:0000256" key="5">
    <source>
        <dbReference type="ARBA" id="ARBA00023018"/>
    </source>
</evidence>
<dbReference type="InterPro" id="IPR001828">
    <property type="entry name" value="ANF_lig-bd_rcpt"/>
</dbReference>
<keyword evidence="11" id="KW-1071">Ligand-gated ion channel</keyword>
<dbReference type="PRINTS" id="PR00248">
    <property type="entry name" value="GPCRMGR"/>
</dbReference>
<keyword evidence="19" id="KW-1185">Reference proteome</keyword>
<evidence type="ECO:0000256" key="13">
    <source>
        <dbReference type="ARBA" id="ARBA00034100"/>
    </source>
</evidence>
<dbReference type="Gene3D" id="1.10.287.70">
    <property type="match status" value="1"/>
</dbReference>
<organism evidence="17 20">
    <name type="scientific">Adineta steineri</name>
    <dbReference type="NCBI Taxonomy" id="433720"/>
    <lineage>
        <taxon>Eukaryota</taxon>
        <taxon>Metazoa</taxon>
        <taxon>Spiralia</taxon>
        <taxon>Gnathifera</taxon>
        <taxon>Rotifera</taxon>
        <taxon>Eurotatoria</taxon>
        <taxon>Bdelloidea</taxon>
        <taxon>Adinetida</taxon>
        <taxon>Adinetidae</taxon>
        <taxon>Adineta</taxon>
    </lineage>
</organism>
<keyword evidence="8" id="KW-0675">Receptor</keyword>
<dbReference type="Pfam" id="PF01094">
    <property type="entry name" value="ANF_receptor"/>
    <property type="match status" value="1"/>
</dbReference>
<evidence type="ECO:0000256" key="15">
    <source>
        <dbReference type="SAM" id="SignalP"/>
    </source>
</evidence>
<dbReference type="GO" id="GO:0045211">
    <property type="term" value="C:postsynaptic membrane"/>
    <property type="evidence" value="ECO:0007669"/>
    <property type="project" value="UniProtKB-SubCell"/>
</dbReference>
<evidence type="ECO:0000256" key="6">
    <source>
        <dbReference type="ARBA" id="ARBA00023065"/>
    </source>
</evidence>
<evidence type="ECO:0000256" key="3">
    <source>
        <dbReference type="ARBA" id="ARBA00022692"/>
    </source>
</evidence>